<dbReference type="Pfam" id="PF08245">
    <property type="entry name" value="Mur_ligase_M"/>
    <property type="match status" value="1"/>
</dbReference>
<dbReference type="PIRSF" id="PIRSF001563">
    <property type="entry name" value="Folylpolyglu_synth"/>
    <property type="match status" value="1"/>
</dbReference>
<reference evidence="14 15" key="1">
    <citation type="journal article" date="2016" name="Eur. J. Clin. Microbiol. Infect. Dis.">
        <title>Whole genome sequencing as a tool for phylogenetic analysis of clinical strains of Mitis group streptococci.</title>
        <authorList>
            <person name="Rasmussen L.H."/>
            <person name="Dargis R."/>
            <person name="Hojholt K."/>
            <person name="Christensen J.J."/>
            <person name="Skovgaard O."/>
            <person name="Justesen U.S."/>
            <person name="Rosenvinge F.S."/>
            <person name="Moser C."/>
            <person name="Lukjancenko O."/>
            <person name="Rasmussen S."/>
            <person name="Nielsen X.C."/>
        </authorList>
    </citation>
    <scope>NUCLEOTIDE SEQUENCE [LARGE SCALE GENOMIC DNA]</scope>
    <source>
        <strain evidence="14 15">RH_12363_08</strain>
    </source>
</reference>
<dbReference type="GO" id="GO:0008841">
    <property type="term" value="F:dihydrofolate synthase activity"/>
    <property type="evidence" value="ECO:0007669"/>
    <property type="project" value="TreeGrafter"/>
</dbReference>
<dbReference type="Gene3D" id="3.90.190.20">
    <property type="entry name" value="Mur ligase, C-terminal domain"/>
    <property type="match status" value="1"/>
</dbReference>
<dbReference type="GO" id="GO:0004326">
    <property type="term" value="F:tetrahydrofolylpolyglutamate synthase activity"/>
    <property type="evidence" value="ECO:0007669"/>
    <property type="project" value="UniProtKB-EC"/>
</dbReference>
<keyword evidence="6 11" id="KW-0547">Nucleotide-binding</keyword>
<proteinExistence type="inferred from homology"/>
<keyword evidence="4 11" id="KW-0436">Ligase</keyword>
<dbReference type="UniPathway" id="UPA00219"/>
<dbReference type="PANTHER" id="PTHR11136">
    <property type="entry name" value="FOLYLPOLYGLUTAMATE SYNTHASE-RELATED"/>
    <property type="match status" value="1"/>
</dbReference>
<dbReference type="Gene3D" id="3.40.1190.10">
    <property type="entry name" value="Mur-like, catalytic domain"/>
    <property type="match status" value="1"/>
</dbReference>
<dbReference type="SUPFAM" id="SSF53244">
    <property type="entry name" value="MurD-like peptide ligases, peptide-binding domain"/>
    <property type="match status" value="1"/>
</dbReference>
<dbReference type="NCBIfam" id="TIGR01499">
    <property type="entry name" value="folC"/>
    <property type="match status" value="1"/>
</dbReference>
<feature type="domain" description="Mur ligase central" evidence="13">
    <location>
        <begin position="44"/>
        <end position="269"/>
    </location>
</feature>
<dbReference type="EMBL" id="NCVJ01000017">
    <property type="protein sequence ID" value="ORP00557.1"/>
    <property type="molecule type" value="Genomic_DNA"/>
</dbReference>
<evidence type="ECO:0000256" key="10">
    <source>
        <dbReference type="ARBA" id="ARBA00047493"/>
    </source>
</evidence>
<evidence type="ECO:0000256" key="9">
    <source>
        <dbReference type="ARBA" id="ARBA00030592"/>
    </source>
</evidence>
<evidence type="ECO:0000256" key="11">
    <source>
        <dbReference type="PIRNR" id="PIRNR001563"/>
    </source>
</evidence>
<dbReference type="GO" id="GO:0009252">
    <property type="term" value="P:peptidoglycan biosynthetic process"/>
    <property type="evidence" value="ECO:0007669"/>
    <property type="project" value="UniProtKB-UniPathway"/>
</dbReference>
<gene>
    <name evidence="14" type="ORF">B7696_02860</name>
</gene>
<evidence type="ECO:0000259" key="13">
    <source>
        <dbReference type="Pfam" id="PF08245"/>
    </source>
</evidence>
<evidence type="ECO:0000256" key="4">
    <source>
        <dbReference type="ARBA" id="ARBA00022598"/>
    </source>
</evidence>
<dbReference type="RefSeq" id="WP_084862017.1">
    <property type="nucleotide sequence ID" value="NZ_NCVJ01000017.1"/>
</dbReference>
<dbReference type="Proteomes" id="UP000193234">
    <property type="component" value="Unassembled WGS sequence"/>
</dbReference>
<keyword evidence="7 11" id="KW-0067">ATP-binding</keyword>
<dbReference type="SUPFAM" id="SSF53623">
    <property type="entry name" value="MurD-like peptide ligases, catalytic domain"/>
    <property type="match status" value="1"/>
</dbReference>
<comment type="catalytic activity">
    <reaction evidence="10">
        <text>(6S)-5,6,7,8-tetrahydrofolyl-(gamma-L-Glu)(n) + L-glutamate + ATP = (6S)-5,6,7,8-tetrahydrofolyl-(gamma-L-Glu)(n+1) + ADP + phosphate + H(+)</text>
        <dbReference type="Rhea" id="RHEA:10580"/>
        <dbReference type="Rhea" id="RHEA-COMP:14738"/>
        <dbReference type="Rhea" id="RHEA-COMP:14740"/>
        <dbReference type="ChEBI" id="CHEBI:15378"/>
        <dbReference type="ChEBI" id="CHEBI:29985"/>
        <dbReference type="ChEBI" id="CHEBI:30616"/>
        <dbReference type="ChEBI" id="CHEBI:43474"/>
        <dbReference type="ChEBI" id="CHEBI:141005"/>
        <dbReference type="ChEBI" id="CHEBI:456216"/>
        <dbReference type="EC" id="6.3.2.17"/>
    </reaction>
</comment>
<evidence type="ECO:0000256" key="1">
    <source>
        <dbReference type="ARBA" id="ARBA00001946"/>
    </source>
</evidence>
<dbReference type="InterPro" id="IPR001645">
    <property type="entry name" value="Folylpolyglutamate_synth"/>
</dbReference>
<dbReference type="InterPro" id="IPR018109">
    <property type="entry name" value="Folylpolyglutamate_synth_CS"/>
</dbReference>
<name>A0A1X1KM88_STRMT</name>
<sequence>MKEIQNNQWIANYRTDQPHFGLERMEELLALRGNPHLKLKVIHIGGTNGKGSTIAFLKKMLEKLGLRVGVFSSPYLIHYTDQISINGESIPEARLEALMADYQSLLEGESAANLEGTTEFEIITAIAYDYFASEQVDVAIMEVGMGGLLDSTNVCQPILTGITTIGLDHVALLGDTLEAIAEQKAGIIKQGIPLVTGHIVPEALTVIDSIAEAKNAPRLAYGSDYQVRHQESVVAGEVFDYTSVVRQGRFQTGLLGLYQIENAGMAIALLDNYCQEDGREQASNHLLTQALEETSWPGRLEIVSREPLMILDGAHNPHAIKALLTTLQERFADYRKEILFTCIKTKALEDMLDLLGAMPDTELTLTHFDDSRATDESVLEEAAKSRNLSYQDWQDFLEQKLTDKKEEKKTVRIVTGSLYFLSQVRAYLMERKNENGYTKD</sequence>
<feature type="domain" description="Mur ligase C-terminal" evidence="12">
    <location>
        <begin position="298"/>
        <end position="417"/>
    </location>
</feature>
<evidence type="ECO:0000256" key="6">
    <source>
        <dbReference type="ARBA" id="ARBA00022741"/>
    </source>
</evidence>
<comment type="caution">
    <text evidence="14">The sequence shown here is derived from an EMBL/GenBank/DDBJ whole genome shotgun (WGS) entry which is preliminary data.</text>
</comment>
<dbReference type="EC" id="6.3.2.17" evidence="3"/>
<comment type="similarity">
    <text evidence="2 11">Belongs to the folylpolyglutamate synthase family.</text>
</comment>
<dbReference type="PANTHER" id="PTHR11136:SF0">
    <property type="entry name" value="DIHYDROFOLATE SYNTHETASE-RELATED"/>
    <property type="match status" value="1"/>
</dbReference>
<protein>
    <recommendedName>
        <fullName evidence="3">tetrahydrofolate synthase</fullName>
        <ecNumber evidence="3">6.3.2.17</ecNumber>
    </recommendedName>
    <alternativeName>
        <fullName evidence="9">Tetrahydrofolylpolyglutamate synthase</fullName>
    </alternativeName>
</protein>
<evidence type="ECO:0000256" key="8">
    <source>
        <dbReference type="ARBA" id="ARBA00022842"/>
    </source>
</evidence>
<keyword evidence="5" id="KW-0479">Metal-binding</keyword>
<dbReference type="PROSITE" id="PS01011">
    <property type="entry name" value="FOLYLPOLYGLU_SYNT_1"/>
    <property type="match status" value="1"/>
</dbReference>
<dbReference type="InterPro" id="IPR013221">
    <property type="entry name" value="Mur_ligase_cen"/>
</dbReference>
<dbReference type="Pfam" id="PF02875">
    <property type="entry name" value="Mur_ligase_C"/>
    <property type="match status" value="1"/>
</dbReference>
<dbReference type="InterPro" id="IPR004101">
    <property type="entry name" value="Mur_ligase_C"/>
</dbReference>
<accession>A0A1X1KM88</accession>
<evidence type="ECO:0000256" key="2">
    <source>
        <dbReference type="ARBA" id="ARBA00008276"/>
    </source>
</evidence>
<dbReference type="GO" id="GO:0046872">
    <property type="term" value="F:metal ion binding"/>
    <property type="evidence" value="ECO:0007669"/>
    <property type="project" value="UniProtKB-KW"/>
</dbReference>
<evidence type="ECO:0000256" key="3">
    <source>
        <dbReference type="ARBA" id="ARBA00013025"/>
    </source>
</evidence>
<dbReference type="InterPro" id="IPR036615">
    <property type="entry name" value="Mur_ligase_C_dom_sf"/>
</dbReference>
<keyword evidence="8" id="KW-0460">Magnesium</keyword>
<evidence type="ECO:0000256" key="5">
    <source>
        <dbReference type="ARBA" id="ARBA00022723"/>
    </source>
</evidence>
<dbReference type="GO" id="GO:0005524">
    <property type="term" value="F:ATP binding"/>
    <property type="evidence" value="ECO:0007669"/>
    <property type="project" value="UniProtKB-KW"/>
</dbReference>
<dbReference type="GO" id="GO:0005737">
    <property type="term" value="C:cytoplasm"/>
    <property type="evidence" value="ECO:0007669"/>
    <property type="project" value="TreeGrafter"/>
</dbReference>
<evidence type="ECO:0000313" key="15">
    <source>
        <dbReference type="Proteomes" id="UP000193234"/>
    </source>
</evidence>
<evidence type="ECO:0000256" key="7">
    <source>
        <dbReference type="ARBA" id="ARBA00022840"/>
    </source>
</evidence>
<dbReference type="InterPro" id="IPR036565">
    <property type="entry name" value="Mur-like_cat_sf"/>
</dbReference>
<organism evidence="14 15">
    <name type="scientific">Streptococcus mitis</name>
    <dbReference type="NCBI Taxonomy" id="28037"/>
    <lineage>
        <taxon>Bacteria</taxon>
        <taxon>Bacillati</taxon>
        <taxon>Bacillota</taxon>
        <taxon>Bacilli</taxon>
        <taxon>Lactobacillales</taxon>
        <taxon>Streptococcaceae</taxon>
        <taxon>Streptococcus</taxon>
        <taxon>Streptococcus mitis group</taxon>
    </lineage>
</organism>
<dbReference type="AlphaFoldDB" id="A0A1X1KM88"/>
<evidence type="ECO:0000313" key="14">
    <source>
        <dbReference type="EMBL" id="ORP00557.1"/>
    </source>
</evidence>
<dbReference type="FunFam" id="3.40.1190.10:FF:000011">
    <property type="entry name" value="Folylpolyglutamate synthase/dihydrofolate synthase"/>
    <property type="match status" value="1"/>
</dbReference>
<evidence type="ECO:0000259" key="12">
    <source>
        <dbReference type="Pfam" id="PF02875"/>
    </source>
</evidence>
<comment type="cofactor">
    <cofactor evidence="1">
        <name>Mg(2+)</name>
        <dbReference type="ChEBI" id="CHEBI:18420"/>
    </cofactor>
</comment>